<evidence type="ECO:0000313" key="2">
    <source>
        <dbReference type="Proteomes" id="UP000727407"/>
    </source>
</evidence>
<reference evidence="1" key="1">
    <citation type="submission" date="2020-07" db="EMBL/GenBank/DDBJ databases">
        <title>Clarias magur genome sequencing, assembly and annotation.</title>
        <authorList>
            <person name="Kushwaha B."/>
            <person name="Kumar R."/>
            <person name="Das P."/>
            <person name="Joshi C.G."/>
            <person name="Kumar D."/>
            <person name="Nagpure N.S."/>
            <person name="Pandey M."/>
            <person name="Agarwal S."/>
            <person name="Srivastava S."/>
            <person name="Singh M."/>
            <person name="Sahoo L."/>
            <person name="Jayasankar P."/>
            <person name="Meher P.K."/>
            <person name="Koringa P.G."/>
            <person name="Iquebal M.A."/>
            <person name="Das S.P."/>
            <person name="Bit A."/>
            <person name="Patnaik S."/>
            <person name="Patel N."/>
            <person name="Shah T.M."/>
            <person name="Hinsu A."/>
            <person name="Jena J.K."/>
        </authorList>
    </citation>
    <scope>NUCLEOTIDE SEQUENCE</scope>
    <source>
        <strain evidence="1">CIFAMagur01</strain>
        <tissue evidence="1">Testis</tissue>
    </source>
</reference>
<protein>
    <submittedName>
        <fullName evidence="1">Serine/threonine-protein kinase PRP4 isoform X4</fullName>
    </submittedName>
</protein>
<evidence type="ECO:0000313" key="1">
    <source>
        <dbReference type="EMBL" id="KAF5907196.1"/>
    </source>
</evidence>
<dbReference type="GO" id="GO:0016301">
    <property type="term" value="F:kinase activity"/>
    <property type="evidence" value="ECO:0007669"/>
    <property type="project" value="UniProtKB-KW"/>
</dbReference>
<sequence>VQQLSRVGGSSVRDCVNKVMNRIMSNALMETFNMRGGGQLQKKPFRVTALYSIIQ</sequence>
<name>A0A8J4TZQ0_CLAMG</name>
<comment type="caution">
    <text evidence="1">The sequence shown here is derived from an EMBL/GenBank/DDBJ whole genome shotgun (WGS) entry which is preliminary data.</text>
</comment>
<organism evidence="1 2">
    <name type="scientific">Clarias magur</name>
    <name type="common">Asian catfish</name>
    <name type="synonym">Macropteronotus magur</name>
    <dbReference type="NCBI Taxonomy" id="1594786"/>
    <lineage>
        <taxon>Eukaryota</taxon>
        <taxon>Metazoa</taxon>
        <taxon>Chordata</taxon>
        <taxon>Craniata</taxon>
        <taxon>Vertebrata</taxon>
        <taxon>Euteleostomi</taxon>
        <taxon>Actinopterygii</taxon>
        <taxon>Neopterygii</taxon>
        <taxon>Teleostei</taxon>
        <taxon>Ostariophysi</taxon>
        <taxon>Siluriformes</taxon>
        <taxon>Clariidae</taxon>
        <taxon>Clarias</taxon>
    </lineage>
</organism>
<gene>
    <name evidence="1" type="ORF">DAT39_003110</name>
</gene>
<proteinExistence type="predicted"/>
<dbReference type="Proteomes" id="UP000727407">
    <property type="component" value="Unassembled WGS sequence"/>
</dbReference>
<dbReference type="AlphaFoldDB" id="A0A8J4TZQ0"/>
<dbReference type="EMBL" id="QNUK01000024">
    <property type="protein sequence ID" value="KAF5907196.1"/>
    <property type="molecule type" value="Genomic_DNA"/>
</dbReference>
<dbReference type="OrthoDB" id="8963639at2759"/>
<accession>A0A8J4TZQ0</accession>
<keyword evidence="1" id="KW-0418">Kinase</keyword>
<feature type="non-terminal residue" evidence="1">
    <location>
        <position position="1"/>
    </location>
</feature>
<keyword evidence="1" id="KW-0808">Transferase</keyword>
<feature type="non-terminal residue" evidence="1">
    <location>
        <position position="55"/>
    </location>
</feature>
<keyword evidence="2" id="KW-1185">Reference proteome</keyword>